<reference evidence="1 2" key="1">
    <citation type="submission" date="2020-02" db="EMBL/GenBank/DDBJ databases">
        <title>A chromosome-scale genome assembly of the black bullhead catfish (Ameiurus melas).</title>
        <authorList>
            <person name="Wen M."/>
            <person name="Zham M."/>
            <person name="Cabau C."/>
            <person name="Klopp C."/>
            <person name="Donnadieu C."/>
            <person name="Roques C."/>
            <person name="Bouchez O."/>
            <person name="Lampietro C."/>
            <person name="Jouanno E."/>
            <person name="Herpin A."/>
            <person name="Louis A."/>
            <person name="Berthelot C."/>
            <person name="Parey E."/>
            <person name="Roest-Crollius H."/>
            <person name="Braasch I."/>
            <person name="Postlethwait J."/>
            <person name="Robinson-Rechavi M."/>
            <person name="Echchiki A."/>
            <person name="Begum T."/>
            <person name="Montfort J."/>
            <person name="Schartl M."/>
            <person name="Bobe J."/>
            <person name="Guiguen Y."/>
        </authorList>
    </citation>
    <scope>NUCLEOTIDE SEQUENCE [LARGE SCALE GENOMIC DNA]</scope>
    <source>
        <strain evidence="1">M_S1</strain>
        <tissue evidence="1">Blood</tissue>
    </source>
</reference>
<evidence type="ECO:0000313" key="1">
    <source>
        <dbReference type="EMBL" id="KAF4078617.1"/>
    </source>
</evidence>
<evidence type="ECO:0000313" key="2">
    <source>
        <dbReference type="Proteomes" id="UP000593565"/>
    </source>
</evidence>
<name>A0A7J6A9B6_AMEME</name>
<dbReference type="EMBL" id="JAAGNN010000017">
    <property type="protein sequence ID" value="KAF4078617.1"/>
    <property type="molecule type" value="Genomic_DNA"/>
</dbReference>
<sequence length="138" mass="15224">MILLTPSSGLALQDITPDTPEAKSPLLHLDLGAVTSKENHRNLLVTKEDTLTQSYKHLLNGISDTGLHTQMKGGKSKTSIVCCTVTPFMRPLRMNSVFTSSTDKMCYEESLAIDWLWNHVKFRLQNAIAFSSAPANCS</sequence>
<protein>
    <submittedName>
        <fullName evidence="1">Uncharacterized protein</fullName>
    </submittedName>
</protein>
<keyword evidence="2" id="KW-1185">Reference proteome</keyword>
<dbReference type="AlphaFoldDB" id="A0A7J6A9B6"/>
<dbReference type="Proteomes" id="UP000593565">
    <property type="component" value="Unassembled WGS sequence"/>
</dbReference>
<gene>
    <name evidence="1" type="ORF">AMELA_G00201060</name>
</gene>
<comment type="caution">
    <text evidence="1">The sequence shown here is derived from an EMBL/GenBank/DDBJ whole genome shotgun (WGS) entry which is preliminary data.</text>
</comment>
<proteinExistence type="predicted"/>
<accession>A0A7J6A9B6</accession>
<organism evidence="1 2">
    <name type="scientific">Ameiurus melas</name>
    <name type="common">Black bullhead</name>
    <name type="synonym">Silurus melas</name>
    <dbReference type="NCBI Taxonomy" id="219545"/>
    <lineage>
        <taxon>Eukaryota</taxon>
        <taxon>Metazoa</taxon>
        <taxon>Chordata</taxon>
        <taxon>Craniata</taxon>
        <taxon>Vertebrata</taxon>
        <taxon>Euteleostomi</taxon>
        <taxon>Actinopterygii</taxon>
        <taxon>Neopterygii</taxon>
        <taxon>Teleostei</taxon>
        <taxon>Ostariophysi</taxon>
        <taxon>Siluriformes</taxon>
        <taxon>Ictaluridae</taxon>
        <taxon>Ameiurus</taxon>
    </lineage>
</organism>